<name>C3Y449_BRAFL</name>
<evidence type="ECO:0000256" key="4">
    <source>
        <dbReference type="ARBA" id="ARBA00023155"/>
    </source>
</evidence>
<feature type="region of interest" description="Disordered" evidence="8">
    <location>
        <begin position="1"/>
        <end position="87"/>
    </location>
</feature>
<feature type="domain" description="Homeobox" evidence="9">
    <location>
        <begin position="133"/>
        <end position="193"/>
    </location>
</feature>
<evidence type="ECO:0000256" key="5">
    <source>
        <dbReference type="ARBA" id="ARBA00023242"/>
    </source>
</evidence>
<evidence type="ECO:0000256" key="1">
    <source>
        <dbReference type="ARBA" id="ARBA00004123"/>
    </source>
</evidence>
<dbReference type="GO" id="GO:1990837">
    <property type="term" value="F:sequence-specific double-stranded DNA binding"/>
    <property type="evidence" value="ECO:0000318"/>
    <property type="project" value="GO_Central"/>
</dbReference>
<dbReference type="GeneID" id="118413301"/>
<feature type="compositionally biased region" description="Basic and acidic residues" evidence="8">
    <location>
        <begin position="288"/>
        <end position="297"/>
    </location>
</feature>
<dbReference type="InParanoid" id="C3Y449"/>
<dbReference type="OrthoDB" id="6159439at2759"/>
<reference evidence="11" key="2">
    <citation type="journal article" date="2020" name="Nat. Ecol. Evol.">
        <title>Deeply conserved synteny resolves early events in vertebrate evolution.</title>
        <authorList>
            <person name="Simakov O."/>
            <person name="Marletaz F."/>
            <person name="Yue J.X."/>
            <person name="O'Connell B."/>
            <person name="Jenkins J."/>
            <person name="Brandt A."/>
            <person name="Calef R."/>
            <person name="Tung C.H."/>
            <person name="Huang T.K."/>
            <person name="Schmutz J."/>
            <person name="Satoh N."/>
            <person name="Yu J.K."/>
            <person name="Putnam N.H."/>
            <person name="Green R.E."/>
            <person name="Rokhsar D.S."/>
        </authorList>
    </citation>
    <scope>NUCLEOTIDE SEQUENCE [LARGE SCALE GENOMIC DNA]</scope>
    <source>
        <strain evidence="11">S238N-H82</strain>
    </source>
</reference>
<reference evidence="12" key="3">
    <citation type="submission" date="2025-04" db="UniProtKB">
        <authorList>
            <consortium name="RefSeq"/>
        </authorList>
    </citation>
    <scope>IDENTIFICATION</scope>
    <source>
        <strain evidence="12">S238N-H82</strain>
        <tissue evidence="12">Testes</tissue>
    </source>
</reference>
<dbReference type="InterPro" id="IPR051892">
    <property type="entry name" value="LBX_TF"/>
</dbReference>
<feature type="region of interest" description="Disordered" evidence="8">
    <location>
        <begin position="233"/>
        <end position="318"/>
    </location>
</feature>
<feature type="compositionally biased region" description="Polar residues" evidence="8">
    <location>
        <begin position="309"/>
        <end position="318"/>
    </location>
</feature>
<reference evidence="10" key="1">
    <citation type="journal article" date="2008" name="Nature">
        <title>The amphioxus genome and the evolution of the chordate karyotype.</title>
        <authorList>
            <consortium name="US DOE Joint Genome Institute (JGI-PGF)"/>
            <person name="Putnam N.H."/>
            <person name="Butts T."/>
            <person name="Ferrier D.E.K."/>
            <person name="Furlong R.F."/>
            <person name="Hellsten U."/>
            <person name="Kawashima T."/>
            <person name="Robinson-Rechavi M."/>
            <person name="Shoguchi E."/>
            <person name="Terry A."/>
            <person name="Yu J.-K."/>
            <person name="Benito-Gutierrez E.L."/>
            <person name="Dubchak I."/>
            <person name="Garcia-Fernandez J."/>
            <person name="Gibson-Brown J.J."/>
            <person name="Grigoriev I.V."/>
            <person name="Horton A.C."/>
            <person name="de Jong P.J."/>
            <person name="Jurka J."/>
            <person name="Kapitonov V.V."/>
            <person name="Kohara Y."/>
            <person name="Kuroki Y."/>
            <person name="Lindquist E."/>
            <person name="Lucas S."/>
            <person name="Osoegawa K."/>
            <person name="Pennacchio L.A."/>
            <person name="Salamov A.A."/>
            <person name="Satou Y."/>
            <person name="Sauka-Spengler T."/>
            <person name="Schmutz J."/>
            <person name="Shin-I T."/>
            <person name="Toyoda A."/>
            <person name="Bronner-Fraser M."/>
            <person name="Fujiyama A."/>
            <person name="Holland L.Z."/>
            <person name="Holland P.W.H."/>
            <person name="Satoh N."/>
            <person name="Rokhsar D.S."/>
        </authorList>
    </citation>
    <scope>NUCLEOTIDE SEQUENCE [LARGE SCALE GENOMIC DNA]</scope>
    <source>
        <strain evidence="10">S238N-H82</strain>
        <tissue evidence="10">Testes</tissue>
    </source>
</reference>
<feature type="compositionally biased region" description="Basic and acidic residues" evidence="8">
    <location>
        <begin position="262"/>
        <end position="277"/>
    </location>
</feature>
<dbReference type="FunFam" id="1.10.10.60:FF:000098">
    <property type="entry name" value="Transcription factor LBX1"/>
    <property type="match status" value="1"/>
</dbReference>
<sequence>MTSAVRRDLFRPIEQLSMAHPQPPAASPSKPLTSFRIDDILGSKPLPRKKEVSCEPKPATSVTVNGAKKKHVGSASPSDSSSLPVSMNSPLSALEELTNKTFQGLESSVLRAAEAATSNRDNMGLFSNRQPPKKRRKSRTAFTNHQIYELEKRFLYQKYLSPADRDQIAQSLGLTNAQVITWFQNRRAKLKRDLDELKADMSAAKLLKKKGIPPEMVLRDVNGDIIVNGNRQNVEEEEEEEEDDEDQEIDLEVIDDDEEECRMEGIEDEQKQERSKDTSVNTSSSPDSLHEQAKDTSETAAAAAEIASQGSPSGQEAS</sequence>
<dbReference type="InterPro" id="IPR000047">
    <property type="entry name" value="HTH_motif"/>
</dbReference>
<proteinExistence type="predicted"/>
<feature type="compositionally biased region" description="Acidic residues" evidence="8">
    <location>
        <begin position="235"/>
        <end position="261"/>
    </location>
</feature>
<accession>C3Y449</accession>
<dbReference type="RefSeq" id="XP_035672500.1">
    <property type="nucleotide sequence ID" value="XM_035816607.1"/>
</dbReference>
<comment type="subcellular location">
    <subcellularLocation>
        <location evidence="1 6 7">Nucleus</location>
    </subcellularLocation>
</comment>
<keyword evidence="2" id="KW-0217">Developmental protein</keyword>
<evidence type="ECO:0000313" key="10">
    <source>
        <dbReference type="EMBL" id="EEN65075.1"/>
    </source>
</evidence>
<dbReference type="SMART" id="SM00389">
    <property type="entry name" value="HOX"/>
    <property type="match status" value="1"/>
</dbReference>
<dbReference type="Gene3D" id="1.10.10.60">
    <property type="entry name" value="Homeodomain-like"/>
    <property type="match status" value="1"/>
</dbReference>
<keyword evidence="11" id="KW-1185">Reference proteome</keyword>
<keyword evidence="4 6" id="KW-0371">Homeobox</keyword>
<keyword evidence="3 6" id="KW-0238">DNA-binding</keyword>
<evidence type="ECO:0000256" key="8">
    <source>
        <dbReference type="SAM" id="MobiDB-lite"/>
    </source>
</evidence>
<feature type="compositionally biased region" description="Polar residues" evidence="8">
    <location>
        <begin position="278"/>
        <end position="287"/>
    </location>
</feature>
<organism>
    <name type="scientific">Branchiostoma floridae</name>
    <name type="common">Florida lancelet</name>
    <name type="synonym">Amphioxus</name>
    <dbReference type="NCBI Taxonomy" id="7739"/>
    <lineage>
        <taxon>Eukaryota</taxon>
        <taxon>Metazoa</taxon>
        <taxon>Chordata</taxon>
        <taxon>Cephalochordata</taxon>
        <taxon>Leptocardii</taxon>
        <taxon>Amphioxiformes</taxon>
        <taxon>Branchiostomatidae</taxon>
        <taxon>Branchiostoma</taxon>
    </lineage>
</organism>
<dbReference type="InterPro" id="IPR017970">
    <property type="entry name" value="Homeobox_CS"/>
</dbReference>
<dbReference type="GO" id="GO:0005634">
    <property type="term" value="C:nucleus"/>
    <property type="evidence" value="ECO:0000318"/>
    <property type="project" value="GO_Central"/>
</dbReference>
<dbReference type="KEGG" id="bfo:118413301"/>
<dbReference type="Pfam" id="PF00046">
    <property type="entry name" value="Homeodomain"/>
    <property type="match status" value="1"/>
</dbReference>
<keyword evidence="5 6" id="KW-0539">Nucleus</keyword>
<dbReference type="GO" id="GO:0000981">
    <property type="term" value="F:DNA-binding transcription factor activity, RNA polymerase II-specific"/>
    <property type="evidence" value="ECO:0000318"/>
    <property type="project" value="GO_Central"/>
</dbReference>
<protein>
    <submittedName>
        <fullName evidence="10">Ladybird-like homeobox protein</fullName>
    </submittedName>
    <submittedName>
        <fullName evidence="12">Transcription factor LBX1-like</fullName>
    </submittedName>
</protein>
<gene>
    <name evidence="12" type="primary">LOC118413301</name>
    <name evidence="10" type="ORF">BRAFLDRAFT_290586</name>
</gene>
<dbReference type="CDD" id="cd00086">
    <property type="entry name" value="homeodomain"/>
    <property type="match status" value="1"/>
</dbReference>
<dbReference type="PROSITE" id="PS50071">
    <property type="entry name" value="HOMEOBOX_2"/>
    <property type="match status" value="1"/>
</dbReference>
<feature type="compositionally biased region" description="Low complexity" evidence="8">
    <location>
        <begin position="298"/>
        <end position="308"/>
    </location>
</feature>
<dbReference type="AlphaFoldDB" id="C3Y449"/>
<dbReference type="InterPro" id="IPR009057">
    <property type="entry name" value="Homeodomain-like_sf"/>
</dbReference>
<dbReference type="PANTHER" id="PTHR24336:SF8">
    <property type="entry name" value="LADYBIRD EARLY-RELATED"/>
    <property type="match status" value="1"/>
</dbReference>
<dbReference type="InterPro" id="IPR001356">
    <property type="entry name" value="HD"/>
</dbReference>
<dbReference type="SUPFAM" id="SSF46689">
    <property type="entry name" value="Homeodomain-like"/>
    <property type="match status" value="1"/>
</dbReference>
<dbReference type="OMA" id="HEYASDI"/>
<evidence type="ECO:0000259" key="9">
    <source>
        <dbReference type="PROSITE" id="PS50071"/>
    </source>
</evidence>
<feature type="DNA-binding region" description="Homeobox" evidence="6">
    <location>
        <begin position="135"/>
        <end position="194"/>
    </location>
</feature>
<dbReference type="GO" id="GO:0006357">
    <property type="term" value="P:regulation of transcription by RNA polymerase II"/>
    <property type="evidence" value="ECO:0000318"/>
    <property type="project" value="GO_Central"/>
</dbReference>
<dbReference type="Proteomes" id="UP000001554">
    <property type="component" value="Chromosome 4"/>
</dbReference>
<evidence type="ECO:0000256" key="2">
    <source>
        <dbReference type="ARBA" id="ARBA00022473"/>
    </source>
</evidence>
<evidence type="ECO:0000313" key="11">
    <source>
        <dbReference type="Proteomes" id="UP000001554"/>
    </source>
</evidence>
<dbReference type="PANTHER" id="PTHR24336">
    <property type="entry name" value="TRANSCRIPTION FACTOR LBX"/>
    <property type="match status" value="1"/>
</dbReference>
<dbReference type="EMBL" id="GG666484">
    <property type="protein sequence ID" value="EEN65075.1"/>
    <property type="molecule type" value="Genomic_DNA"/>
</dbReference>
<evidence type="ECO:0000313" key="12">
    <source>
        <dbReference type="RefSeq" id="XP_035672500.1"/>
    </source>
</evidence>
<evidence type="ECO:0000256" key="7">
    <source>
        <dbReference type="RuleBase" id="RU000682"/>
    </source>
</evidence>
<dbReference type="PRINTS" id="PR00031">
    <property type="entry name" value="HTHREPRESSR"/>
</dbReference>
<feature type="compositionally biased region" description="Basic and acidic residues" evidence="8">
    <location>
        <begin position="1"/>
        <end position="11"/>
    </location>
</feature>
<evidence type="ECO:0000256" key="6">
    <source>
        <dbReference type="PROSITE-ProRule" id="PRU00108"/>
    </source>
</evidence>
<dbReference type="PROSITE" id="PS00027">
    <property type="entry name" value="HOMEOBOX_1"/>
    <property type="match status" value="1"/>
</dbReference>
<dbReference type="eggNOG" id="KOG0488">
    <property type="taxonomic scope" value="Eukaryota"/>
</dbReference>
<evidence type="ECO:0000256" key="3">
    <source>
        <dbReference type="ARBA" id="ARBA00023125"/>
    </source>
</evidence>
<feature type="compositionally biased region" description="Low complexity" evidence="8">
    <location>
        <begin position="74"/>
        <end position="87"/>
    </location>
</feature>